<dbReference type="PANTHER" id="PTHR10277">
    <property type="entry name" value="HOMOCITRATE SYNTHASE-RELATED"/>
    <property type="match status" value="1"/>
</dbReference>
<evidence type="ECO:0000259" key="6">
    <source>
        <dbReference type="PROSITE" id="PS50991"/>
    </source>
</evidence>
<dbReference type="InterPro" id="IPR054691">
    <property type="entry name" value="LeuA/HCS_post-cat"/>
</dbReference>
<evidence type="ECO:0000256" key="1">
    <source>
        <dbReference type="ARBA" id="ARBA00022605"/>
    </source>
</evidence>
<dbReference type="SUPFAM" id="SSF110921">
    <property type="entry name" value="2-isopropylmalate synthase LeuA, allosteric (dimerisation) domain"/>
    <property type="match status" value="1"/>
</dbReference>
<dbReference type="Pfam" id="PF08502">
    <property type="entry name" value="LeuA_dimer"/>
    <property type="match status" value="1"/>
</dbReference>
<dbReference type="InterPro" id="IPR036230">
    <property type="entry name" value="LeuA_allosteric_dom_sf"/>
</dbReference>
<dbReference type="STRING" id="869212.Turpa_3844"/>
<dbReference type="SMART" id="SM00917">
    <property type="entry name" value="LeuA_dimer"/>
    <property type="match status" value="1"/>
</dbReference>
<gene>
    <name evidence="7" type="ordered locus">Turpa_3844</name>
</gene>
<evidence type="ECO:0000256" key="5">
    <source>
        <dbReference type="RuleBase" id="RU003523"/>
    </source>
</evidence>
<dbReference type="GO" id="GO:0003852">
    <property type="term" value="F:2-isopropylmalate synthase activity"/>
    <property type="evidence" value="ECO:0007669"/>
    <property type="project" value="InterPro"/>
</dbReference>
<evidence type="ECO:0000256" key="4">
    <source>
        <dbReference type="ARBA" id="ARBA00023304"/>
    </source>
</evidence>
<dbReference type="Gene3D" id="3.30.160.740">
    <property type="match status" value="1"/>
</dbReference>
<dbReference type="InterPro" id="IPR000891">
    <property type="entry name" value="PYR_CT"/>
</dbReference>
<dbReference type="Proteomes" id="UP000006048">
    <property type="component" value="Chromosome"/>
</dbReference>
<dbReference type="InterPro" id="IPR050073">
    <property type="entry name" value="2-IPM_HCS-like"/>
</dbReference>
<dbReference type="Pfam" id="PF00682">
    <property type="entry name" value="HMGL-like"/>
    <property type="match status" value="1"/>
</dbReference>
<dbReference type="PATRIC" id="fig|869212.3.peg.3873"/>
<dbReference type="RefSeq" id="WP_014804955.1">
    <property type="nucleotide sequence ID" value="NC_018020.1"/>
</dbReference>
<organism evidence="7 8">
    <name type="scientific">Turneriella parva (strain ATCC BAA-1111 / DSM 21527 / NCTC 11395 / H)</name>
    <name type="common">Leptospira parva</name>
    <dbReference type="NCBI Taxonomy" id="869212"/>
    <lineage>
        <taxon>Bacteria</taxon>
        <taxon>Pseudomonadati</taxon>
        <taxon>Spirochaetota</taxon>
        <taxon>Spirochaetia</taxon>
        <taxon>Leptospirales</taxon>
        <taxon>Leptospiraceae</taxon>
        <taxon>Turneriella</taxon>
    </lineage>
</organism>
<keyword evidence="3" id="KW-0464">Manganese</keyword>
<dbReference type="Pfam" id="PF22617">
    <property type="entry name" value="HCS_D2"/>
    <property type="match status" value="1"/>
</dbReference>
<proteinExistence type="inferred from homology"/>
<dbReference type="PROSITE" id="PS00815">
    <property type="entry name" value="AIPM_HOMOCIT_SYNTH_1"/>
    <property type="match status" value="1"/>
</dbReference>
<keyword evidence="8" id="KW-1185">Reference proteome</keyword>
<keyword evidence="2 5" id="KW-0808">Transferase</keyword>
<dbReference type="Gene3D" id="3.20.20.70">
    <property type="entry name" value="Aldolase class I"/>
    <property type="match status" value="1"/>
</dbReference>
<dbReference type="GO" id="GO:0009098">
    <property type="term" value="P:L-leucine biosynthetic process"/>
    <property type="evidence" value="ECO:0007669"/>
    <property type="project" value="InterPro"/>
</dbReference>
<dbReference type="PANTHER" id="PTHR10277:SF57">
    <property type="entry name" value="(R)-CITRAMALATE SYNTHASE CIMA"/>
    <property type="match status" value="1"/>
</dbReference>
<evidence type="ECO:0000313" key="8">
    <source>
        <dbReference type="Proteomes" id="UP000006048"/>
    </source>
</evidence>
<name>I4BB21_TURPD</name>
<dbReference type="KEGG" id="tpx:Turpa_3844"/>
<dbReference type="AlphaFoldDB" id="I4BB21"/>
<evidence type="ECO:0000256" key="3">
    <source>
        <dbReference type="ARBA" id="ARBA00023211"/>
    </source>
</evidence>
<keyword evidence="4" id="KW-0100">Branched-chain amino acid biosynthesis</keyword>
<comment type="similarity">
    <text evidence="5">Belongs to the alpha-IPM synthase/homocitrate synthase family.</text>
</comment>
<dbReference type="HOGENOM" id="CLU_022158_0_1_12"/>
<dbReference type="SUPFAM" id="SSF51569">
    <property type="entry name" value="Aldolase"/>
    <property type="match status" value="1"/>
</dbReference>
<reference evidence="7 8" key="1">
    <citation type="submission" date="2012-06" db="EMBL/GenBank/DDBJ databases">
        <title>The complete chromosome of genome of Turneriella parva DSM 21527.</title>
        <authorList>
            <consortium name="US DOE Joint Genome Institute (JGI-PGF)"/>
            <person name="Lucas S."/>
            <person name="Han J."/>
            <person name="Lapidus A."/>
            <person name="Bruce D."/>
            <person name="Goodwin L."/>
            <person name="Pitluck S."/>
            <person name="Peters L."/>
            <person name="Kyrpides N."/>
            <person name="Mavromatis K."/>
            <person name="Ivanova N."/>
            <person name="Mikhailova N."/>
            <person name="Chertkov O."/>
            <person name="Detter J.C."/>
            <person name="Tapia R."/>
            <person name="Han C."/>
            <person name="Land M."/>
            <person name="Hauser L."/>
            <person name="Markowitz V."/>
            <person name="Cheng J.-F."/>
            <person name="Hugenholtz P."/>
            <person name="Woyke T."/>
            <person name="Wu D."/>
            <person name="Gronow S."/>
            <person name="Wellnitz S."/>
            <person name="Brambilla E."/>
            <person name="Klenk H.-P."/>
            <person name="Eisen J.A."/>
        </authorList>
    </citation>
    <scope>NUCLEOTIDE SEQUENCE [LARGE SCALE GENOMIC DNA]</scope>
    <source>
        <strain evidence="8">ATCC BAA-1111 / DSM 21527 / NCTC 11395 / H</strain>
    </source>
</reference>
<dbReference type="Gene3D" id="3.30.160.340">
    <property type="match status" value="2"/>
</dbReference>
<feature type="domain" description="Pyruvate carboxyltransferase" evidence="6">
    <location>
        <begin position="1"/>
        <end position="262"/>
    </location>
</feature>
<dbReference type="EMBL" id="CP002959">
    <property type="protein sequence ID" value="AFM14478.1"/>
    <property type="molecule type" value="Genomic_DNA"/>
</dbReference>
<dbReference type="InterPro" id="IPR002034">
    <property type="entry name" value="AIPM/Hcit_synth_CS"/>
</dbReference>
<sequence length="528" mass="58405">MDTTLRDGEQTYNVAFAPSEKLQMARLLIEKANVDFIEVASARVSKGELESVQLITDWAKKSGGRKLLQRIEILGFVDEKRSVNWLIDAGAMTLNMLTKGSLNHLTHQLKKTPEEHFADIERTIDYAVKHDRAVNVYLEDWSNGWLHSRDYMFQFLDFIVAQPVGRVMLPDTLGVLYPSQVSEALREITARYAGQHFDFHPHNDYGLGTVNVLEAIRAGAHGVHTTVNCLGERTGNASLAEVVAGIHDHLQMKTSVNEKSLFQLSRTVETFSGKRLAANAPIVGEDVFTQTAGIHADGDKKGGLYESRLLPARFGRDRRYALGKLAGKASVDQNLKTLGITLTDDERAQVLQRIIELGDQKKQVTMDDLPFIIGEVLKRPEEKIIEITQVTVTSGLHVTPMCSLTVEYKGKASQVSGQGEGGYDAFMNALSIWAKENKLGLPRLIDYEVRIPPGGQTSALVECKITWSLAQHVSQDKGRGEPDKAMLGGELAGFGSSKNNLTTRGVDTDQIIAAIRATERMLNVILRR</sequence>
<evidence type="ECO:0000256" key="2">
    <source>
        <dbReference type="ARBA" id="ARBA00022679"/>
    </source>
</evidence>
<dbReference type="OrthoDB" id="9804858at2"/>
<accession>I4BB21</accession>
<dbReference type="PROSITE" id="PS50991">
    <property type="entry name" value="PYR_CT"/>
    <property type="match status" value="1"/>
</dbReference>
<dbReference type="InterPro" id="IPR013785">
    <property type="entry name" value="Aldolase_TIM"/>
</dbReference>
<keyword evidence="1" id="KW-0028">Amino-acid biosynthesis</keyword>
<dbReference type="InterPro" id="IPR013709">
    <property type="entry name" value="2-isopropylmalate_synth_dimer"/>
</dbReference>
<evidence type="ECO:0000313" key="7">
    <source>
        <dbReference type="EMBL" id="AFM14478.1"/>
    </source>
</evidence>
<protein>
    <submittedName>
        <fullName evidence="7">(R)-citramalate synthase</fullName>
    </submittedName>
</protein>